<sequence length="431" mass="45882">MRLRKIFVLGVALSLLGIAAPASAQDDPRSCNDELPAGTPSYVSCRWLATPEEALAIANFWLQNDGENLEAAVPIPPILIDCAEDGNECTPAAPGPGDGDGELHDVGEPDVEGAEDGGTPECAAGEECYVDPHGLTAAQVSEAEKTAAGQTVKTAVAAGMRVWVDTELSDDWKAGKLPEAARKIAAVAAQEGVVGVRFTRQIGVGQTFQNADEMDKFVTEATTELRKLLPGRKLAAHTVVPVFGCGAEEACKTAVSAKYPLLDPDRIGAWLAKGLIDQLALDSGHLAGTYATWKIDAATAQRNQWTQVKARAWDAYAHLAAEDAGFTAAGSPQLTAEQATKAITERVATPLQNDAAETVTLWSRWQNAQGQVSRMYGEKWAANATWDQLKKLNEVRPRLATVYDPAHPEVDAATDLKALSEVFGQVYVHTS</sequence>
<gene>
    <name evidence="3" type="ORF">FHU36_001820</name>
</gene>
<reference evidence="3 4" key="1">
    <citation type="submission" date="2020-08" db="EMBL/GenBank/DDBJ databases">
        <title>Sequencing the genomes of 1000 actinobacteria strains.</title>
        <authorList>
            <person name="Klenk H.-P."/>
        </authorList>
    </citation>
    <scope>NUCLEOTIDE SEQUENCE [LARGE SCALE GENOMIC DNA]</scope>
    <source>
        <strain evidence="3 4">DSM 45913</strain>
    </source>
</reference>
<evidence type="ECO:0000313" key="4">
    <source>
        <dbReference type="Proteomes" id="UP000583800"/>
    </source>
</evidence>
<keyword evidence="2" id="KW-0732">Signal</keyword>
<feature type="region of interest" description="Disordered" evidence="1">
    <location>
        <begin position="89"/>
        <end position="122"/>
    </location>
</feature>
<evidence type="ECO:0000256" key="2">
    <source>
        <dbReference type="SAM" id="SignalP"/>
    </source>
</evidence>
<dbReference type="EMBL" id="JACHJB010000001">
    <property type="protein sequence ID" value="MBB6345311.1"/>
    <property type="molecule type" value="Genomic_DNA"/>
</dbReference>
<feature type="chain" id="PRO_5030575610" evidence="2">
    <location>
        <begin position="25"/>
        <end position="431"/>
    </location>
</feature>
<organism evidence="3 4">
    <name type="scientific">Nonomuraea muscovyensis</name>
    <dbReference type="NCBI Taxonomy" id="1124761"/>
    <lineage>
        <taxon>Bacteria</taxon>
        <taxon>Bacillati</taxon>
        <taxon>Actinomycetota</taxon>
        <taxon>Actinomycetes</taxon>
        <taxon>Streptosporangiales</taxon>
        <taxon>Streptosporangiaceae</taxon>
        <taxon>Nonomuraea</taxon>
    </lineage>
</organism>
<dbReference type="Proteomes" id="UP000583800">
    <property type="component" value="Unassembled WGS sequence"/>
</dbReference>
<keyword evidence="4" id="KW-1185">Reference proteome</keyword>
<dbReference type="AlphaFoldDB" id="A0A7X0C1C7"/>
<evidence type="ECO:0000256" key="1">
    <source>
        <dbReference type="SAM" id="MobiDB-lite"/>
    </source>
</evidence>
<comment type="caution">
    <text evidence="3">The sequence shown here is derived from an EMBL/GenBank/DDBJ whole genome shotgun (WGS) entry which is preliminary data.</text>
</comment>
<feature type="signal peptide" evidence="2">
    <location>
        <begin position="1"/>
        <end position="24"/>
    </location>
</feature>
<proteinExistence type="predicted"/>
<evidence type="ECO:0000313" key="3">
    <source>
        <dbReference type="EMBL" id="MBB6345311.1"/>
    </source>
</evidence>
<name>A0A7X0C1C7_9ACTN</name>
<accession>A0A7X0C1C7</accession>
<protein>
    <submittedName>
        <fullName evidence="3">Uncharacterized protein</fullName>
    </submittedName>
</protein>
<dbReference type="RefSeq" id="WP_185083283.1">
    <property type="nucleotide sequence ID" value="NZ_JACHJB010000001.1"/>
</dbReference>